<dbReference type="Proteomes" id="UP000177953">
    <property type="component" value="Unassembled WGS sequence"/>
</dbReference>
<dbReference type="InterPro" id="IPR003329">
    <property type="entry name" value="Cytidylyl_trans"/>
</dbReference>
<dbReference type="Gene3D" id="3.90.550.10">
    <property type="entry name" value="Spore Coat Polysaccharide Biosynthesis Protein SpsA, Chain A"/>
    <property type="match status" value="1"/>
</dbReference>
<proteinExistence type="predicted"/>
<dbReference type="SUPFAM" id="SSF53448">
    <property type="entry name" value="Nucleotide-diphospho-sugar transferases"/>
    <property type="match status" value="1"/>
</dbReference>
<dbReference type="GO" id="GO:0005829">
    <property type="term" value="C:cytosol"/>
    <property type="evidence" value="ECO:0007669"/>
    <property type="project" value="TreeGrafter"/>
</dbReference>
<name>A0A1F6MEP8_9BACT</name>
<evidence type="ECO:0000313" key="2">
    <source>
        <dbReference type="Proteomes" id="UP000177953"/>
    </source>
</evidence>
<sequence>MKTPRIIVFVQARTGSTRLPGKVLNKIMGREVLLYQIDRIRRAKTVDEVVVITTVNPADDAIADLCEKNGIKYYRGSELDLLDRHYQAAKQYGADFVVKVPSDCPLTDPKVVDKVIGFWKENQGAYDYVSNYHPPTFPDGLDVEGCPFSILEIAWKEAKKPHEREHTFPFIWDQPERFRIGNILNPHGDMFITHRWTLDYAEDFDFMKAVFEHFKDKPDFSMEDVLQLLKEQPTIAEINNKYNGVNWYRNVPGQLKTVGDDLYREEPDKS</sequence>
<dbReference type="AlphaFoldDB" id="A0A1F6MEP8"/>
<protein>
    <recommendedName>
        <fullName evidence="3">Acylneuraminate cytidylyltransferase</fullName>
    </recommendedName>
</protein>
<dbReference type="Pfam" id="PF02348">
    <property type="entry name" value="CTP_transf_3"/>
    <property type="match status" value="1"/>
</dbReference>
<dbReference type="InterPro" id="IPR029044">
    <property type="entry name" value="Nucleotide-diphossugar_trans"/>
</dbReference>
<comment type="caution">
    <text evidence="1">The sequence shown here is derived from an EMBL/GenBank/DDBJ whole genome shotgun (WGS) entry which is preliminary data.</text>
</comment>
<organism evidence="1 2">
    <name type="scientific">Candidatus Magasanikbacteria bacterium RIFCSPHIGHO2_01_FULL_47_8</name>
    <dbReference type="NCBI Taxonomy" id="1798673"/>
    <lineage>
        <taxon>Bacteria</taxon>
        <taxon>Candidatus Magasanikiibacteriota</taxon>
    </lineage>
</organism>
<dbReference type="PANTHER" id="PTHR42866:SF1">
    <property type="entry name" value="SPORE COAT POLYSACCHARIDE BIOSYNTHESIS PROTEIN SPSF"/>
    <property type="match status" value="1"/>
</dbReference>
<dbReference type="EMBL" id="MFPU01000017">
    <property type="protein sequence ID" value="OGH70030.1"/>
    <property type="molecule type" value="Genomic_DNA"/>
</dbReference>
<gene>
    <name evidence="1" type="ORF">A2754_00065</name>
</gene>
<dbReference type="CDD" id="cd02518">
    <property type="entry name" value="GT2_SpsF"/>
    <property type="match status" value="1"/>
</dbReference>
<dbReference type="PANTHER" id="PTHR42866">
    <property type="entry name" value="3-DEOXY-MANNO-OCTULOSONATE CYTIDYLYLTRANSFERASE"/>
    <property type="match status" value="1"/>
</dbReference>
<reference evidence="1 2" key="1">
    <citation type="journal article" date="2016" name="Nat. Commun.">
        <title>Thousands of microbial genomes shed light on interconnected biogeochemical processes in an aquifer system.</title>
        <authorList>
            <person name="Anantharaman K."/>
            <person name="Brown C.T."/>
            <person name="Hug L.A."/>
            <person name="Sharon I."/>
            <person name="Castelle C.J."/>
            <person name="Probst A.J."/>
            <person name="Thomas B.C."/>
            <person name="Singh A."/>
            <person name="Wilkins M.J."/>
            <person name="Karaoz U."/>
            <person name="Brodie E.L."/>
            <person name="Williams K.H."/>
            <person name="Hubbard S.S."/>
            <person name="Banfield J.F."/>
        </authorList>
    </citation>
    <scope>NUCLEOTIDE SEQUENCE [LARGE SCALE GENOMIC DNA]</scope>
</reference>
<evidence type="ECO:0008006" key="3">
    <source>
        <dbReference type="Google" id="ProtNLM"/>
    </source>
</evidence>
<evidence type="ECO:0000313" key="1">
    <source>
        <dbReference type="EMBL" id="OGH70030.1"/>
    </source>
</evidence>
<accession>A0A1F6MEP8</accession>